<evidence type="ECO:0000313" key="3">
    <source>
        <dbReference type="EMBL" id="MCQ8182614.1"/>
    </source>
</evidence>
<dbReference type="Pfam" id="PF21522">
    <property type="entry name" value="MreB-like_C"/>
    <property type="match status" value="1"/>
</dbReference>
<name>A0ABT1ULM7_9GAMM</name>
<evidence type="ECO:0000259" key="2">
    <source>
        <dbReference type="Pfam" id="PF21522"/>
    </source>
</evidence>
<dbReference type="Pfam" id="PF17989">
    <property type="entry name" value="ALP_N"/>
    <property type="match status" value="1"/>
</dbReference>
<dbReference type="SUPFAM" id="SSF53067">
    <property type="entry name" value="Actin-like ATPase domain"/>
    <property type="match status" value="2"/>
</dbReference>
<organism evidence="3 4">
    <name type="scientific">Methylomonas aurea</name>
    <dbReference type="NCBI Taxonomy" id="2952224"/>
    <lineage>
        <taxon>Bacteria</taxon>
        <taxon>Pseudomonadati</taxon>
        <taxon>Pseudomonadota</taxon>
        <taxon>Gammaproteobacteria</taxon>
        <taxon>Methylococcales</taxon>
        <taxon>Methylococcaceae</taxon>
        <taxon>Methylomonas</taxon>
    </lineage>
</organism>
<dbReference type="InterPro" id="IPR040607">
    <property type="entry name" value="ALP_N"/>
</dbReference>
<evidence type="ECO:0000259" key="1">
    <source>
        <dbReference type="Pfam" id="PF17989"/>
    </source>
</evidence>
<evidence type="ECO:0000313" key="4">
    <source>
        <dbReference type="Proteomes" id="UP001524569"/>
    </source>
</evidence>
<keyword evidence="4" id="KW-1185">Reference proteome</keyword>
<dbReference type="Proteomes" id="UP001524569">
    <property type="component" value="Unassembled WGS sequence"/>
</dbReference>
<feature type="domain" description="Actin homologue MreB-like C-terminal" evidence="2">
    <location>
        <begin position="172"/>
        <end position="293"/>
    </location>
</feature>
<dbReference type="CDD" id="cd10227">
    <property type="entry name" value="ASKHA_NBD_ParM-like"/>
    <property type="match status" value="1"/>
</dbReference>
<accession>A0ABT1ULM7</accession>
<dbReference type="RefSeq" id="WP_256611943.1">
    <property type="nucleotide sequence ID" value="NZ_JANIBM010000026.1"/>
</dbReference>
<feature type="domain" description="Actin-like protein N-terminal" evidence="1">
    <location>
        <begin position="5"/>
        <end position="151"/>
    </location>
</feature>
<protein>
    <submittedName>
        <fullName evidence="3">ParM/StbA family protein</fullName>
    </submittedName>
</protein>
<feature type="non-terminal residue" evidence="3">
    <location>
        <position position="321"/>
    </location>
</feature>
<dbReference type="Gene3D" id="3.30.420.40">
    <property type="match status" value="2"/>
</dbReference>
<dbReference type="EMBL" id="JANIBM010000026">
    <property type="protein sequence ID" value="MCQ8182614.1"/>
    <property type="molecule type" value="Genomic_DNA"/>
</dbReference>
<proteinExistence type="predicted"/>
<gene>
    <name evidence="3" type="ORF">NP603_15940</name>
</gene>
<sequence length="321" mass="34720">MFVLGLDIGYSNVKLAFGDQLAPPTTKLFPAGAAPVEHLPQAIDRASDTLRVTLDGVAWGAGISVSKLSNWNRALHQDYTNTSSYKALFYAALLSSERSVIDVLVTGLPVSQWQDRSARQALANQLKGVHQITPKRQVAVEQVHVVPQPTGAFVEQLFTTQDRRLSDGRVLVIDPGYFSVDWVLLNEGEIVSASSGTSLEAMSVLLDKTSELICDDHGGKLTPEKIEDALRSGSSNVLLLGQEIILQDYLAAAAQSISMIALEAMKQSLRREKGSVDIVLLGGGGASLYQNATKEFFPLNPIFTPSQPTLANALGFFYFGR</sequence>
<dbReference type="InterPro" id="IPR043129">
    <property type="entry name" value="ATPase_NBD"/>
</dbReference>
<comment type="caution">
    <text evidence="3">The sequence shown here is derived from an EMBL/GenBank/DDBJ whole genome shotgun (WGS) entry which is preliminary data.</text>
</comment>
<reference evidence="3 4" key="1">
    <citation type="submission" date="2022-07" db="EMBL/GenBank/DDBJ databases">
        <title>Methylomonas rivi sp. nov., Methylomonas rosea sp. nov., Methylomonas aureus sp. nov. and Methylomonas subterranea sp. nov., four novel methanotrophs isolated from a freshwater creek and the deep terrestrial subsurface.</title>
        <authorList>
            <person name="Abin C."/>
            <person name="Sankaranarayanan K."/>
            <person name="Garner C."/>
            <person name="Sindelar R."/>
            <person name="Kotary K."/>
            <person name="Garner R."/>
            <person name="Barclay S."/>
            <person name="Lawson P."/>
            <person name="Krumholz L."/>
        </authorList>
    </citation>
    <scope>NUCLEOTIDE SEQUENCE [LARGE SCALE GENOMIC DNA]</scope>
    <source>
        <strain evidence="3 4">SURF-1</strain>
    </source>
</reference>
<dbReference type="InterPro" id="IPR049067">
    <property type="entry name" value="MreB-like_C"/>
</dbReference>